<protein>
    <submittedName>
        <fullName evidence="3">Helix-turn-helix protein</fullName>
    </submittedName>
</protein>
<accession>A0A0N7LTI1</accession>
<evidence type="ECO:0000313" key="4">
    <source>
        <dbReference type="Proteomes" id="UP000051298"/>
    </source>
</evidence>
<evidence type="ECO:0000259" key="2">
    <source>
        <dbReference type="PROSITE" id="PS50943"/>
    </source>
</evidence>
<dbReference type="PROSITE" id="PS50943">
    <property type="entry name" value="HTH_CROC1"/>
    <property type="match status" value="1"/>
</dbReference>
<dbReference type="InterPro" id="IPR010359">
    <property type="entry name" value="IrrE_HExxH"/>
</dbReference>
<comment type="similarity">
    <text evidence="1">Belongs to the short-chain fatty acyl-CoA assimilation regulator (ScfR) family.</text>
</comment>
<dbReference type="PANTHER" id="PTHR43236">
    <property type="entry name" value="ANTITOXIN HIGA1"/>
    <property type="match status" value="1"/>
</dbReference>
<dbReference type="EMBL" id="CYRX01000030">
    <property type="protein sequence ID" value="CUH60762.1"/>
    <property type="molecule type" value="Genomic_DNA"/>
</dbReference>
<dbReference type="Pfam" id="PF01381">
    <property type="entry name" value="HTH_3"/>
    <property type="match status" value="1"/>
</dbReference>
<dbReference type="Gene3D" id="1.10.10.2910">
    <property type="match status" value="1"/>
</dbReference>
<proteinExistence type="inferred from homology"/>
<organism evidence="3 4">
    <name type="scientific">Thalassobacter stenotrophicus</name>
    <dbReference type="NCBI Taxonomy" id="266809"/>
    <lineage>
        <taxon>Bacteria</taxon>
        <taxon>Pseudomonadati</taxon>
        <taxon>Pseudomonadota</taxon>
        <taxon>Alphaproteobacteria</taxon>
        <taxon>Rhodobacterales</taxon>
        <taxon>Roseobacteraceae</taxon>
        <taxon>Thalassobacter</taxon>
    </lineage>
</organism>
<dbReference type="Gene3D" id="1.10.260.40">
    <property type="entry name" value="lambda repressor-like DNA-binding domains"/>
    <property type="match status" value="1"/>
</dbReference>
<dbReference type="AlphaFoldDB" id="A0A0N7LTI1"/>
<dbReference type="Proteomes" id="UP000051298">
    <property type="component" value="Unassembled WGS sequence"/>
</dbReference>
<reference evidence="3 4" key="1">
    <citation type="submission" date="2015-09" db="EMBL/GenBank/DDBJ databases">
        <authorList>
            <consortium name="Swine Surveillance"/>
        </authorList>
    </citation>
    <scope>NUCLEOTIDE SEQUENCE [LARGE SCALE GENOMIC DNA]</scope>
    <source>
        <strain evidence="3 4">CECT 5294</strain>
    </source>
</reference>
<dbReference type="PANTHER" id="PTHR43236:SF1">
    <property type="entry name" value="BLL7220 PROTEIN"/>
    <property type="match status" value="1"/>
</dbReference>
<dbReference type="InterPro" id="IPR010982">
    <property type="entry name" value="Lambda_DNA-bd_dom_sf"/>
</dbReference>
<dbReference type="Pfam" id="PF06114">
    <property type="entry name" value="Peptidase_M78"/>
    <property type="match status" value="1"/>
</dbReference>
<dbReference type="SMART" id="SM00530">
    <property type="entry name" value="HTH_XRE"/>
    <property type="match status" value="1"/>
</dbReference>
<dbReference type="SUPFAM" id="SSF47413">
    <property type="entry name" value="lambda repressor-like DNA-binding domains"/>
    <property type="match status" value="1"/>
</dbReference>
<dbReference type="InterPro" id="IPR001387">
    <property type="entry name" value="Cro/C1-type_HTH"/>
</dbReference>
<feature type="domain" description="HTH cro/C1-type" evidence="2">
    <location>
        <begin position="20"/>
        <end position="76"/>
    </location>
</feature>
<evidence type="ECO:0000313" key="3">
    <source>
        <dbReference type="EMBL" id="CUH60762.1"/>
    </source>
</evidence>
<dbReference type="GO" id="GO:0003677">
    <property type="term" value="F:DNA binding"/>
    <property type="evidence" value="ECO:0007669"/>
    <property type="project" value="InterPro"/>
</dbReference>
<dbReference type="InterPro" id="IPR052345">
    <property type="entry name" value="Rad_response_metalloprotease"/>
</dbReference>
<dbReference type="CDD" id="cd00093">
    <property type="entry name" value="HTH_XRE"/>
    <property type="match status" value="1"/>
</dbReference>
<evidence type="ECO:0000256" key="1">
    <source>
        <dbReference type="ARBA" id="ARBA00007227"/>
    </source>
</evidence>
<sequence>MAFINHNNNRRERIMFGQRLRLARKRAGLSMQALAERVTPSVSAQAISKYEADKMMPSSSVLVGLGKALGVSLDFLLGGQVEALESVEWRKNSTASAQDRAMAESIVIEKLEDYLAIEDILDMHPAEDPFAALRVDMVADEEAIDAKARDVRREWQLGIDPIPSMTALLEDKGLKVIEADLPERINGLACHVERAEGAPTEVIVVSRHTNVERKRFNLAHELAHRIITETGNAALKKEPSMHRFAGAFLIPREHLEEEAGRNRHGMTWIEIMRLKRTYGVSAAAMLVRLGQVGILSKSAVEYAFKTYARSWRREEPEPIGPGEGFAAFEKPQRFERLVWRALGEEMISPVRAAQMLGLPLSVVERDIRGPRDQ</sequence>
<gene>
    <name evidence="3" type="ORF">THS5294_02058</name>
</gene>
<name>A0A0N7LTI1_9RHOB</name>